<feature type="compositionally biased region" description="Basic and acidic residues" evidence="1">
    <location>
        <begin position="1"/>
        <end position="10"/>
    </location>
</feature>
<sequence>MRAEQFSDRRQWHRNGQHRGVGHHVHPIGVIHAIREERINAIREHAGTVRQHPLEESLILWIIAQLMIEIEPQRSRDEERNS</sequence>
<evidence type="ECO:0008006" key="4">
    <source>
        <dbReference type="Google" id="ProtNLM"/>
    </source>
</evidence>
<dbReference type="EMBL" id="CP126980">
    <property type="protein sequence ID" value="WIM96443.1"/>
    <property type="molecule type" value="Genomic_DNA"/>
</dbReference>
<proteinExistence type="predicted"/>
<evidence type="ECO:0000313" key="3">
    <source>
        <dbReference type="Proteomes" id="UP001240150"/>
    </source>
</evidence>
<reference evidence="2 3" key="1">
    <citation type="submission" date="2023-06" db="EMBL/GenBank/DDBJ databases">
        <authorList>
            <person name="Yushchuk O."/>
            <person name="Binda E."/>
            <person name="Ruckert-Reed C."/>
            <person name="Fedorenko V."/>
            <person name="Kalinowski J."/>
            <person name="Marinelli F."/>
        </authorList>
    </citation>
    <scope>NUCLEOTIDE SEQUENCE [LARGE SCALE GENOMIC DNA]</scope>
    <source>
        <strain evidence="2 3">NRRL 3884</strain>
    </source>
</reference>
<name>A0ABY8WFL1_9ACTN</name>
<organism evidence="2 3">
    <name type="scientific">Actinoplanes oblitus</name>
    <dbReference type="NCBI Taxonomy" id="3040509"/>
    <lineage>
        <taxon>Bacteria</taxon>
        <taxon>Bacillati</taxon>
        <taxon>Actinomycetota</taxon>
        <taxon>Actinomycetes</taxon>
        <taxon>Micromonosporales</taxon>
        <taxon>Micromonosporaceae</taxon>
        <taxon>Actinoplanes</taxon>
    </lineage>
</organism>
<gene>
    <name evidence="2" type="ORF">ACTOB_008644</name>
</gene>
<accession>A0ABY8WFL1</accession>
<dbReference type="Proteomes" id="UP001240150">
    <property type="component" value="Chromosome"/>
</dbReference>
<feature type="region of interest" description="Disordered" evidence="1">
    <location>
        <begin position="1"/>
        <end position="26"/>
    </location>
</feature>
<evidence type="ECO:0000313" key="2">
    <source>
        <dbReference type="EMBL" id="WIM96443.1"/>
    </source>
</evidence>
<feature type="compositionally biased region" description="Basic residues" evidence="1">
    <location>
        <begin position="11"/>
        <end position="26"/>
    </location>
</feature>
<evidence type="ECO:0000256" key="1">
    <source>
        <dbReference type="SAM" id="MobiDB-lite"/>
    </source>
</evidence>
<protein>
    <recommendedName>
        <fullName evidence="4">Transposase</fullName>
    </recommendedName>
</protein>
<keyword evidence="3" id="KW-1185">Reference proteome</keyword>